<dbReference type="AlphaFoldDB" id="A0A1Y1UPS8"/>
<proteinExistence type="predicted"/>
<evidence type="ECO:0000313" key="5">
    <source>
        <dbReference type="Proteomes" id="UP000193218"/>
    </source>
</evidence>
<evidence type="ECO:0000256" key="1">
    <source>
        <dbReference type="SAM" id="MobiDB-lite"/>
    </source>
</evidence>
<feature type="transmembrane region" description="Helical" evidence="2">
    <location>
        <begin position="256"/>
        <end position="278"/>
    </location>
</feature>
<comment type="caution">
    <text evidence="4">The sequence shown here is derived from an EMBL/GenBank/DDBJ whole genome shotgun (WGS) entry which is preliminary data.</text>
</comment>
<feature type="chain" id="PRO_5012282226" evidence="3">
    <location>
        <begin position="20"/>
        <end position="279"/>
    </location>
</feature>
<keyword evidence="3" id="KW-0732">Signal</keyword>
<evidence type="ECO:0000256" key="2">
    <source>
        <dbReference type="SAM" id="Phobius"/>
    </source>
</evidence>
<dbReference type="Proteomes" id="UP000193218">
    <property type="component" value="Unassembled WGS sequence"/>
</dbReference>
<feature type="compositionally biased region" description="Low complexity" evidence="1">
    <location>
        <begin position="64"/>
        <end position="87"/>
    </location>
</feature>
<evidence type="ECO:0000256" key="3">
    <source>
        <dbReference type="SAM" id="SignalP"/>
    </source>
</evidence>
<feature type="signal peptide" evidence="3">
    <location>
        <begin position="1"/>
        <end position="19"/>
    </location>
</feature>
<name>A0A1Y1UPS8_9TREE</name>
<evidence type="ECO:0000313" key="4">
    <source>
        <dbReference type="EMBL" id="ORX39972.1"/>
    </source>
</evidence>
<reference evidence="4 5" key="1">
    <citation type="submission" date="2017-03" db="EMBL/GenBank/DDBJ databases">
        <title>Widespread Adenine N6-methylation of Active Genes in Fungi.</title>
        <authorList>
            <consortium name="DOE Joint Genome Institute"/>
            <person name="Mondo S.J."/>
            <person name="Dannebaum R.O."/>
            <person name="Kuo R.C."/>
            <person name="Louie K.B."/>
            <person name="Bewick A.J."/>
            <person name="Labutti K."/>
            <person name="Haridas S."/>
            <person name="Kuo A."/>
            <person name="Salamov A."/>
            <person name="Ahrendt S.R."/>
            <person name="Lau R."/>
            <person name="Bowen B.P."/>
            <person name="Lipzen A."/>
            <person name="Sullivan W."/>
            <person name="Andreopoulos W.B."/>
            <person name="Clum A."/>
            <person name="Lindquist E."/>
            <person name="Daum C."/>
            <person name="Northen T.R."/>
            <person name="Ramamoorthy G."/>
            <person name="Schmitz R.J."/>
            <person name="Gryganskyi A."/>
            <person name="Culley D."/>
            <person name="Magnuson J."/>
            <person name="James T.Y."/>
            <person name="O'Malley M.A."/>
            <person name="Stajich J.E."/>
            <person name="Spatafora J.W."/>
            <person name="Visel A."/>
            <person name="Grigoriev I.V."/>
        </authorList>
    </citation>
    <scope>NUCLEOTIDE SEQUENCE [LARGE SCALE GENOMIC DNA]</scope>
    <source>
        <strain evidence="4 5">NRRL Y-17943</strain>
    </source>
</reference>
<dbReference type="GeneID" id="33556563"/>
<dbReference type="EMBL" id="NBSH01000002">
    <property type="protein sequence ID" value="ORX39972.1"/>
    <property type="molecule type" value="Genomic_DNA"/>
</dbReference>
<dbReference type="InParanoid" id="A0A1Y1UPS8"/>
<feature type="region of interest" description="Disordered" evidence="1">
    <location>
        <begin position="35"/>
        <end position="95"/>
    </location>
</feature>
<organism evidence="4 5">
    <name type="scientific">Kockovaella imperatae</name>
    <dbReference type="NCBI Taxonomy" id="4999"/>
    <lineage>
        <taxon>Eukaryota</taxon>
        <taxon>Fungi</taxon>
        <taxon>Dikarya</taxon>
        <taxon>Basidiomycota</taxon>
        <taxon>Agaricomycotina</taxon>
        <taxon>Tremellomycetes</taxon>
        <taxon>Tremellales</taxon>
        <taxon>Cuniculitremaceae</taxon>
        <taxon>Kockovaella</taxon>
    </lineage>
</organism>
<gene>
    <name evidence="4" type="ORF">BD324DRAFT_615730</name>
</gene>
<dbReference type="RefSeq" id="XP_021873757.1">
    <property type="nucleotide sequence ID" value="XM_022014755.1"/>
</dbReference>
<sequence length="279" mass="28513">MHTRLFLLFTLLAPLLTAARPDDVYLQRMIVKRQDATDDGGASPSASPTPDATDTEDQPTDTVAASTTEAPAASTTDPAAPSASASTIGQPLGGAGQGESIPATCASCSSSYDNVIACLTNGNSDSCSPVCGNYTSTVNCISCLVSNGQPDVDQSAAQQVVWNLEASCQALGVTVQSITITAYPTTTGSFFTPSGQATVPTNTKSTKSVSHSGITVYNTYRTKALGSISTSYAVNPTIVLSTSGLGSRQAQLPVSALQLLTMGLTTILGLGIGHYVALF</sequence>
<keyword evidence="2" id="KW-0812">Transmembrane</keyword>
<keyword evidence="5" id="KW-1185">Reference proteome</keyword>
<accession>A0A1Y1UPS8</accession>
<keyword evidence="2" id="KW-1133">Transmembrane helix</keyword>
<protein>
    <submittedName>
        <fullName evidence="4">Uncharacterized protein</fullName>
    </submittedName>
</protein>
<keyword evidence="2" id="KW-0472">Membrane</keyword>